<reference evidence="1" key="1">
    <citation type="journal article" date="2020" name="Stud. Mycol.">
        <title>101 Dothideomycetes genomes: a test case for predicting lifestyles and emergence of pathogens.</title>
        <authorList>
            <person name="Haridas S."/>
            <person name="Albert R."/>
            <person name="Binder M."/>
            <person name="Bloem J."/>
            <person name="Labutti K."/>
            <person name="Salamov A."/>
            <person name="Andreopoulos B."/>
            <person name="Baker S."/>
            <person name="Barry K."/>
            <person name="Bills G."/>
            <person name="Bluhm B."/>
            <person name="Cannon C."/>
            <person name="Castanera R."/>
            <person name="Culley D."/>
            <person name="Daum C."/>
            <person name="Ezra D."/>
            <person name="Gonzalez J."/>
            <person name="Henrissat B."/>
            <person name="Kuo A."/>
            <person name="Liang C."/>
            <person name="Lipzen A."/>
            <person name="Lutzoni F."/>
            <person name="Magnuson J."/>
            <person name="Mondo S."/>
            <person name="Nolan M."/>
            <person name="Ohm R."/>
            <person name="Pangilinan J."/>
            <person name="Park H.-J."/>
            <person name="Ramirez L."/>
            <person name="Alfaro M."/>
            <person name="Sun H."/>
            <person name="Tritt A."/>
            <person name="Yoshinaga Y."/>
            <person name="Zwiers L.-H."/>
            <person name="Turgeon B."/>
            <person name="Goodwin S."/>
            <person name="Spatafora J."/>
            <person name="Crous P."/>
            <person name="Grigoriev I."/>
        </authorList>
    </citation>
    <scope>NUCLEOTIDE SEQUENCE</scope>
    <source>
        <strain evidence="1">ATCC 200398</strain>
    </source>
</reference>
<gene>
    <name evidence="1" type="ORF">BDR25DRAFT_219859</name>
</gene>
<comment type="caution">
    <text evidence="1">The sequence shown here is derived from an EMBL/GenBank/DDBJ whole genome shotgun (WGS) entry which is preliminary data.</text>
</comment>
<evidence type="ECO:0000313" key="2">
    <source>
        <dbReference type="Proteomes" id="UP000799755"/>
    </source>
</evidence>
<accession>A0ACB6R0S7</accession>
<dbReference type="EMBL" id="MU003501">
    <property type="protein sequence ID" value="KAF2472899.1"/>
    <property type="molecule type" value="Genomic_DNA"/>
</dbReference>
<organism evidence="1 2">
    <name type="scientific">Lindgomyces ingoldianus</name>
    <dbReference type="NCBI Taxonomy" id="673940"/>
    <lineage>
        <taxon>Eukaryota</taxon>
        <taxon>Fungi</taxon>
        <taxon>Dikarya</taxon>
        <taxon>Ascomycota</taxon>
        <taxon>Pezizomycotina</taxon>
        <taxon>Dothideomycetes</taxon>
        <taxon>Pleosporomycetidae</taxon>
        <taxon>Pleosporales</taxon>
        <taxon>Lindgomycetaceae</taxon>
        <taxon>Lindgomyces</taxon>
    </lineage>
</organism>
<protein>
    <submittedName>
        <fullName evidence="1">Uncharacterized protein</fullName>
    </submittedName>
</protein>
<feature type="non-terminal residue" evidence="1">
    <location>
        <position position="1"/>
    </location>
</feature>
<proteinExistence type="predicted"/>
<name>A0ACB6R0S7_9PLEO</name>
<dbReference type="Proteomes" id="UP000799755">
    <property type="component" value="Unassembled WGS sequence"/>
</dbReference>
<keyword evidence="2" id="KW-1185">Reference proteome</keyword>
<sequence>FKGNQAFDLYLKCLQLILRRQVWFLIHEKGLPAELENVVIDLWALRILQLEEQIADVHGYDSQSHVFSTSENDPVSERETTKSKGRGSKLKSTPGLIDILALSYLGILTLRLPVTPGDILSWIKTKKMPYDKAIKYIPIAMRDRLPSNYHAILDPNATLKPERLYSAVIDLESIFEKEYGLVWPNINNHLLLFRYLKDLALPLELYEATIRLAGYLNYDFTYPIDGHRRLGIRYLPEAQLAACLVVCVKLMYPLDGQRRNPKTISEPAAIGMNWDDWYEQISSTRQSGFGSASTYTTDDLVELREQDVFAMSGNQLDQYLDWYQDTFIDETRTEQTEEGDFLNALYKLFPINPEPRSEPRNTPLENLADAEKLNLVRAIHGRIQHRQVIEEGKERPDTVRPGEMYIYYPKEKELPEQAKRFYGEVARISGLSLEMLIMAVFFAEKKIEKWEAIQRKKSKPDVLGI</sequence>
<evidence type="ECO:0000313" key="1">
    <source>
        <dbReference type="EMBL" id="KAF2472899.1"/>
    </source>
</evidence>